<dbReference type="AlphaFoldDB" id="A0A4Y2DI46"/>
<keyword evidence="2" id="KW-1185">Reference proteome</keyword>
<protein>
    <submittedName>
        <fullName evidence="1">Uncharacterized protein</fullName>
    </submittedName>
</protein>
<dbReference type="Proteomes" id="UP000499080">
    <property type="component" value="Unassembled WGS sequence"/>
</dbReference>
<dbReference type="OrthoDB" id="5874425at2759"/>
<reference evidence="1 2" key="1">
    <citation type="journal article" date="2019" name="Sci. Rep.">
        <title>Orb-weaving spider Araneus ventricosus genome elucidates the spidroin gene catalogue.</title>
        <authorList>
            <person name="Kono N."/>
            <person name="Nakamura H."/>
            <person name="Ohtoshi R."/>
            <person name="Moran D.A.P."/>
            <person name="Shinohara A."/>
            <person name="Yoshida Y."/>
            <person name="Fujiwara M."/>
            <person name="Mori M."/>
            <person name="Tomita M."/>
            <person name="Arakawa K."/>
        </authorList>
    </citation>
    <scope>NUCLEOTIDE SEQUENCE [LARGE SCALE GENOMIC DNA]</scope>
</reference>
<evidence type="ECO:0000313" key="2">
    <source>
        <dbReference type="Proteomes" id="UP000499080"/>
    </source>
</evidence>
<evidence type="ECO:0000313" key="1">
    <source>
        <dbReference type="EMBL" id="GBM15708.1"/>
    </source>
</evidence>
<accession>A0A4Y2DI46</accession>
<name>A0A4Y2DI46_ARAVE</name>
<proteinExistence type="predicted"/>
<gene>
    <name evidence="1" type="ORF">AVEN_262880_1</name>
</gene>
<comment type="caution">
    <text evidence="1">The sequence shown here is derived from an EMBL/GenBank/DDBJ whole genome shotgun (WGS) entry which is preliminary data.</text>
</comment>
<dbReference type="EMBL" id="BGPR01000363">
    <property type="protein sequence ID" value="GBM15708.1"/>
    <property type="molecule type" value="Genomic_DNA"/>
</dbReference>
<sequence length="115" mass="13062">MVTSRLALTCCKLVSHLHTYRDKFADLQGKSASNLLQTKIAIWDNTYAPHQTVSTNITLFAWQQKLKFADPYGYAGDFPIETFIGADFYWTVITVKPLKKLTESLVLIPPYLDGF</sequence>
<organism evidence="1 2">
    <name type="scientific">Araneus ventricosus</name>
    <name type="common">Orbweaver spider</name>
    <name type="synonym">Epeira ventricosa</name>
    <dbReference type="NCBI Taxonomy" id="182803"/>
    <lineage>
        <taxon>Eukaryota</taxon>
        <taxon>Metazoa</taxon>
        <taxon>Ecdysozoa</taxon>
        <taxon>Arthropoda</taxon>
        <taxon>Chelicerata</taxon>
        <taxon>Arachnida</taxon>
        <taxon>Araneae</taxon>
        <taxon>Araneomorphae</taxon>
        <taxon>Entelegynae</taxon>
        <taxon>Araneoidea</taxon>
        <taxon>Araneidae</taxon>
        <taxon>Araneus</taxon>
    </lineage>
</organism>